<dbReference type="Gene3D" id="3.40.50.10330">
    <property type="entry name" value="Probable inorganic polyphosphate/atp-NAD kinase, domain 1"/>
    <property type="match status" value="1"/>
</dbReference>
<keyword evidence="10" id="KW-1185">Reference proteome</keyword>
<dbReference type="EnsemblPlants" id="PGSC0003DMT400012978">
    <property type="protein sequence ID" value="PGSC0003DMT400012978"/>
    <property type="gene ID" value="PGSC0003DMG400005056"/>
</dbReference>
<dbReference type="PROSITE" id="PS50146">
    <property type="entry name" value="DAGK"/>
    <property type="match status" value="1"/>
</dbReference>
<evidence type="ECO:0000256" key="2">
    <source>
        <dbReference type="ARBA" id="ARBA00022679"/>
    </source>
</evidence>
<accession>M1A243</accession>
<dbReference type="GO" id="GO:0005524">
    <property type="term" value="F:ATP binding"/>
    <property type="evidence" value="ECO:0007669"/>
    <property type="project" value="UniProtKB-KW"/>
</dbReference>
<dbReference type="Pfam" id="PF00781">
    <property type="entry name" value="DAGK_cat"/>
    <property type="match status" value="1"/>
</dbReference>
<evidence type="ECO:0000256" key="6">
    <source>
        <dbReference type="ARBA" id="ARBA00023136"/>
    </source>
</evidence>
<organism evidence="9 10">
    <name type="scientific">Solanum tuberosum</name>
    <name type="common">Potato</name>
    <dbReference type="NCBI Taxonomy" id="4113"/>
    <lineage>
        <taxon>Eukaryota</taxon>
        <taxon>Viridiplantae</taxon>
        <taxon>Streptophyta</taxon>
        <taxon>Embryophyta</taxon>
        <taxon>Tracheophyta</taxon>
        <taxon>Spermatophyta</taxon>
        <taxon>Magnoliopsida</taxon>
        <taxon>eudicotyledons</taxon>
        <taxon>Gunneridae</taxon>
        <taxon>Pentapetalae</taxon>
        <taxon>asterids</taxon>
        <taxon>lamiids</taxon>
        <taxon>Solanales</taxon>
        <taxon>Solanaceae</taxon>
        <taxon>Solanoideae</taxon>
        <taxon>Solaneae</taxon>
        <taxon>Solanum</taxon>
    </lineage>
</organism>
<keyword evidence="3" id="KW-0547">Nucleotide-binding</keyword>
<dbReference type="PANTHER" id="PTHR12358:SF31">
    <property type="entry name" value="ACYLGLYCEROL KINASE, MITOCHONDRIAL"/>
    <property type="match status" value="1"/>
</dbReference>
<dbReference type="InterPro" id="IPR016064">
    <property type="entry name" value="NAD/diacylglycerol_kinase_sf"/>
</dbReference>
<evidence type="ECO:0000313" key="10">
    <source>
        <dbReference type="Proteomes" id="UP000011115"/>
    </source>
</evidence>
<dbReference type="GO" id="GO:0009705">
    <property type="term" value="C:plant-type vacuole membrane"/>
    <property type="evidence" value="ECO:0007669"/>
    <property type="project" value="UniProtKB-ARBA"/>
</dbReference>
<evidence type="ECO:0000256" key="1">
    <source>
        <dbReference type="ARBA" id="ARBA00004148"/>
    </source>
</evidence>
<keyword evidence="6" id="KW-0472">Membrane</keyword>
<dbReference type="SUPFAM" id="SSF111331">
    <property type="entry name" value="NAD kinase/diacylglycerol kinase-like"/>
    <property type="match status" value="1"/>
</dbReference>
<dbReference type="EC" id="2.7.1.91" evidence="7"/>
<evidence type="ECO:0000256" key="7">
    <source>
        <dbReference type="ARBA" id="ARBA00044037"/>
    </source>
</evidence>
<dbReference type="PANTHER" id="PTHR12358">
    <property type="entry name" value="SPHINGOSINE KINASE"/>
    <property type="match status" value="1"/>
</dbReference>
<dbReference type="Proteomes" id="UP000011115">
    <property type="component" value="Unassembled WGS sequence"/>
</dbReference>
<comment type="subcellular location">
    <subcellularLocation>
        <location evidence="1">Vacuole membrane</location>
        <topology evidence="1">Peripheral membrane protein</topology>
    </subcellularLocation>
</comment>
<sequence length="291" mass="31999">MGNTKPITAAPVLSDRVRVNGVETAVTFTAEEGILRWRENCLSIEKEVLGITVEGSKIKIRAIKENDGGGIICCGGNTVGTVRRRSYNLEMLTEDSLRIWSQKLHEFIDSLGRPKRLFVFVNPYGGKRSASKIFIDSVKPLLDDANIDYTVQETKYQLHAKEVAKSLDILRYDGVVCVSGDGILVEVVNGLLEREDWDSAIKMPLGVVPAGTGNGMAKSLLDAVGLPCTASNATLAIIRGGELLGFWKKKTCSFCMVKFQLLFLSQLRLRSFVSCRAQASTRCSYYYTGAE</sequence>
<evidence type="ECO:0000256" key="5">
    <source>
        <dbReference type="ARBA" id="ARBA00022840"/>
    </source>
</evidence>
<dbReference type="SMART" id="SM00046">
    <property type="entry name" value="DAGKc"/>
    <property type="match status" value="1"/>
</dbReference>
<name>M1A243_SOLTU</name>
<keyword evidence="5" id="KW-0067">ATP-binding</keyword>
<feature type="domain" description="DAGKc" evidence="8">
    <location>
        <begin position="112"/>
        <end position="253"/>
    </location>
</feature>
<dbReference type="GO" id="GO:0006665">
    <property type="term" value="P:sphingolipid metabolic process"/>
    <property type="evidence" value="ECO:0007669"/>
    <property type="project" value="UniProtKB-ARBA"/>
</dbReference>
<dbReference type="GO" id="GO:0071215">
    <property type="term" value="P:cellular response to abscisic acid stimulus"/>
    <property type="evidence" value="ECO:0007669"/>
    <property type="project" value="UniProtKB-ARBA"/>
</dbReference>
<protein>
    <recommendedName>
        <fullName evidence="7">sphingosine kinase</fullName>
        <ecNumber evidence="7">2.7.1.91</ecNumber>
    </recommendedName>
</protein>
<evidence type="ECO:0000313" key="9">
    <source>
        <dbReference type="EnsemblPlants" id="PGSC0003DMT400012978"/>
    </source>
</evidence>
<reference evidence="10" key="1">
    <citation type="journal article" date="2011" name="Nature">
        <title>Genome sequence and analysis of the tuber crop potato.</title>
        <authorList>
            <consortium name="The Potato Genome Sequencing Consortium"/>
        </authorList>
    </citation>
    <scope>NUCLEOTIDE SEQUENCE [LARGE SCALE GENOMIC DNA]</scope>
    <source>
        <strain evidence="10">cv. DM1-3 516 R44</strain>
    </source>
</reference>
<dbReference type="OrthoDB" id="3853857at2759"/>
<keyword evidence="4" id="KW-0418">Kinase</keyword>
<dbReference type="AlphaFoldDB" id="M1A243"/>
<evidence type="ECO:0000259" key="8">
    <source>
        <dbReference type="PROSITE" id="PS50146"/>
    </source>
</evidence>
<dbReference type="InterPro" id="IPR001206">
    <property type="entry name" value="Diacylglycerol_kinase_cat_dom"/>
</dbReference>
<dbReference type="InterPro" id="IPR050187">
    <property type="entry name" value="Lipid_Phosphate_FormReg"/>
</dbReference>
<dbReference type="FunFam" id="3.40.50.10330:FF:000005">
    <property type="entry name" value="Sphingosine kinase 2"/>
    <property type="match status" value="1"/>
</dbReference>
<dbReference type="EnsemblPlants" id="PGSC0003DMT400012977">
    <property type="protein sequence ID" value="PGSC0003DMT400012977"/>
    <property type="gene ID" value="PGSC0003DMG400005056"/>
</dbReference>
<dbReference type="ExpressionAtlas" id="M1A243">
    <property type="expression patterns" value="baseline"/>
</dbReference>
<dbReference type="InterPro" id="IPR017438">
    <property type="entry name" value="ATP-NAD_kinase_N"/>
</dbReference>
<evidence type="ECO:0000256" key="4">
    <source>
        <dbReference type="ARBA" id="ARBA00022777"/>
    </source>
</evidence>
<dbReference type="Gramene" id="PGSC0003DMT400012978">
    <property type="protein sequence ID" value="PGSC0003DMT400012978"/>
    <property type="gene ID" value="PGSC0003DMG400005056"/>
</dbReference>
<gene>
    <name evidence="9" type="primary">LOC102581165</name>
</gene>
<proteinExistence type="predicted"/>
<dbReference type="Gramene" id="PGSC0003DMT400012977">
    <property type="protein sequence ID" value="PGSC0003DMT400012977"/>
    <property type="gene ID" value="PGSC0003DMG400005056"/>
</dbReference>
<dbReference type="GO" id="GO:0008481">
    <property type="term" value="F:sphingosine kinase activity"/>
    <property type="evidence" value="ECO:0007669"/>
    <property type="project" value="UniProtKB-EC"/>
</dbReference>
<evidence type="ECO:0000256" key="3">
    <source>
        <dbReference type="ARBA" id="ARBA00022741"/>
    </source>
</evidence>
<dbReference type="HOGENOM" id="CLU_083481_0_0_1"/>
<keyword evidence="2" id="KW-0808">Transferase</keyword>
<reference evidence="9" key="2">
    <citation type="submission" date="2015-06" db="UniProtKB">
        <authorList>
            <consortium name="EnsemblPlants"/>
        </authorList>
    </citation>
    <scope>IDENTIFICATION</scope>
    <source>
        <strain evidence="9">DM1-3 516 R44</strain>
    </source>
</reference>